<reference evidence="2" key="1">
    <citation type="submission" date="2020-03" db="EMBL/GenBank/DDBJ databases">
        <authorList>
            <person name="Weist P."/>
        </authorList>
    </citation>
    <scope>NUCLEOTIDE SEQUENCE</scope>
</reference>
<comment type="caution">
    <text evidence="2">The sequence shown here is derived from an EMBL/GenBank/DDBJ whole genome shotgun (WGS) entry which is preliminary data.</text>
</comment>
<feature type="region of interest" description="Disordered" evidence="1">
    <location>
        <begin position="52"/>
        <end position="120"/>
    </location>
</feature>
<organism evidence="2 3">
    <name type="scientific">Pleuronectes platessa</name>
    <name type="common">European plaice</name>
    <dbReference type="NCBI Taxonomy" id="8262"/>
    <lineage>
        <taxon>Eukaryota</taxon>
        <taxon>Metazoa</taxon>
        <taxon>Chordata</taxon>
        <taxon>Craniata</taxon>
        <taxon>Vertebrata</taxon>
        <taxon>Euteleostomi</taxon>
        <taxon>Actinopterygii</taxon>
        <taxon>Neopterygii</taxon>
        <taxon>Teleostei</taxon>
        <taxon>Neoteleostei</taxon>
        <taxon>Acanthomorphata</taxon>
        <taxon>Carangaria</taxon>
        <taxon>Pleuronectiformes</taxon>
        <taxon>Pleuronectoidei</taxon>
        <taxon>Pleuronectidae</taxon>
        <taxon>Pleuronectes</taxon>
    </lineage>
</organism>
<evidence type="ECO:0000256" key="1">
    <source>
        <dbReference type="SAM" id="MobiDB-lite"/>
    </source>
</evidence>
<evidence type="ECO:0000313" key="3">
    <source>
        <dbReference type="Proteomes" id="UP001153269"/>
    </source>
</evidence>
<dbReference type="EMBL" id="CADEAL010003996">
    <property type="protein sequence ID" value="CAB1448995.1"/>
    <property type="molecule type" value="Genomic_DNA"/>
</dbReference>
<protein>
    <submittedName>
        <fullName evidence="2">Uncharacterized protein</fullName>
    </submittedName>
</protein>
<dbReference type="AlphaFoldDB" id="A0A9N7Z2L1"/>
<gene>
    <name evidence="2" type="ORF">PLEPLA_LOCUS36645</name>
</gene>
<accession>A0A9N7Z2L1</accession>
<dbReference type="Proteomes" id="UP001153269">
    <property type="component" value="Unassembled WGS sequence"/>
</dbReference>
<sequence length="136" mass="14996">MATASTAAFPMIYHRVSLSGNSLSLLPGAVELEAACVCVCTCVCVSRSSLFREKSRTASPQSPRWPPHALHGPAERERSGFDAPTPGQEHQDFRRSRVRTPTLLDNRQTRRGVRKSMLPGSWSEAPRSLSRCFPCV</sequence>
<proteinExistence type="predicted"/>
<name>A0A9N7Z2L1_PLEPL</name>
<keyword evidence="3" id="KW-1185">Reference proteome</keyword>
<evidence type="ECO:0000313" key="2">
    <source>
        <dbReference type="EMBL" id="CAB1448995.1"/>
    </source>
</evidence>